<dbReference type="PANTHER" id="PTHR42756">
    <property type="entry name" value="TRANSCRIPTIONAL REGULATOR, MARR"/>
    <property type="match status" value="1"/>
</dbReference>
<evidence type="ECO:0000313" key="5">
    <source>
        <dbReference type="EMBL" id="OMF58890.1"/>
    </source>
</evidence>
<name>A0A1R1F4F8_9BACL</name>
<comment type="caution">
    <text evidence="5">The sequence shown here is derived from an EMBL/GenBank/DDBJ whole genome shotgun (WGS) entry which is preliminary data.</text>
</comment>
<dbReference type="PRINTS" id="PR00598">
    <property type="entry name" value="HTHMARR"/>
</dbReference>
<proteinExistence type="predicted"/>
<dbReference type="SUPFAM" id="SSF46785">
    <property type="entry name" value="Winged helix' DNA-binding domain"/>
    <property type="match status" value="1"/>
</dbReference>
<evidence type="ECO:0000256" key="2">
    <source>
        <dbReference type="ARBA" id="ARBA00023125"/>
    </source>
</evidence>
<dbReference type="InterPro" id="IPR036390">
    <property type="entry name" value="WH_DNA-bd_sf"/>
</dbReference>
<evidence type="ECO:0000256" key="3">
    <source>
        <dbReference type="ARBA" id="ARBA00023163"/>
    </source>
</evidence>
<dbReference type="Pfam" id="PF01047">
    <property type="entry name" value="MarR"/>
    <property type="match status" value="1"/>
</dbReference>
<dbReference type="EMBL" id="MRTP01000001">
    <property type="protein sequence ID" value="OMF58890.1"/>
    <property type="molecule type" value="Genomic_DNA"/>
</dbReference>
<dbReference type="InterPro" id="IPR036388">
    <property type="entry name" value="WH-like_DNA-bd_sf"/>
</dbReference>
<evidence type="ECO:0000256" key="1">
    <source>
        <dbReference type="ARBA" id="ARBA00023015"/>
    </source>
</evidence>
<keyword evidence="6" id="KW-1185">Reference proteome</keyword>
<dbReference type="Gene3D" id="1.10.10.10">
    <property type="entry name" value="Winged helix-like DNA-binding domain superfamily/Winged helix DNA-binding domain"/>
    <property type="match status" value="1"/>
</dbReference>
<dbReference type="InterPro" id="IPR000835">
    <property type="entry name" value="HTH_MarR-typ"/>
</dbReference>
<dbReference type="SMART" id="SM00347">
    <property type="entry name" value="HTH_MARR"/>
    <property type="match status" value="1"/>
</dbReference>
<evidence type="ECO:0000259" key="4">
    <source>
        <dbReference type="PROSITE" id="PS50995"/>
    </source>
</evidence>
<dbReference type="PANTHER" id="PTHR42756:SF1">
    <property type="entry name" value="TRANSCRIPTIONAL REPRESSOR OF EMRAB OPERON"/>
    <property type="match status" value="1"/>
</dbReference>
<reference evidence="5 6" key="1">
    <citation type="submission" date="2016-11" db="EMBL/GenBank/DDBJ databases">
        <title>Paenibacillus species isolates.</title>
        <authorList>
            <person name="Beno S.M."/>
        </authorList>
    </citation>
    <scope>NUCLEOTIDE SEQUENCE [LARGE SCALE GENOMIC DNA]</scope>
    <source>
        <strain evidence="5 6">FSL R5-0378</strain>
    </source>
</reference>
<dbReference type="Proteomes" id="UP000187172">
    <property type="component" value="Unassembled WGS sequence"/>
</dbReference>
<dbReference type="GO" id="GO:0003677">
    <property type="term" value="F:DNA binding"/>
    <property type="evidence" value="ECO:0007669"/>
    <property type="project" value="UniProtKB-KW"/>
</dbReference>
<dbReference type="AlphaFoldDB" id="A0A1R1F4F8"/>
<dbReference type="RefSeq" id="WP_076169129.1">
    <property type="nucleotide sequence ID" value="NZ_MRTP01000001.1"/>
</dbReference>
<sequence>MSHSYQNNIGYWIKLIFRETSRLYDQRLAQYGITTSQVGVLVQLWNVGDGLTQKELHERLRIRPASLTNLLDPLVKGGWVIRKQDAEDARVKRIFLTDAGRSLEQVCGGIVEDIEERIQQQLTPEESALMLVWLRKIHNGVMEGGEDRGKDLHSLFIENDSE</sequence>
<gene>
    <name evidence="5" type="ORF">BK138_10535</name>
</gene>
<dbReference type="PROSITE" id="PS50995">
    <property type="entry name" value="HTH_MARR_2"/>
    <property type="match status" value="1"/>
</dbReference>
<evidence type="ECO:0000313" key="6">
    <source>
        <dbReference type="Proteomes" id="UP000187172"/>
    </source>
</evidence>
<accession>A0A1R1F4F8</accession>
<keyword evidence="1" id="KW-0805">Transcription regulation</keyword>
<keyword evidence="2" id="KW-0238">DNA-binding</keyword>
<dbReference type="GO" id="GO:0003700">
    <property type="term" value="F:DNA-binding transcription factor activity"/>
    <property type="evidence" value="ECO:0007669"/>
    <property type="project" value="InterPro"/>
</dbReference>
<dbReference type="STRING" id="297318.BK138_10535"/>
<protein>
    <recommendedName>
        <fullName evidence="4">HTH marR-type domain-containing protein</fullName>
    </recommendedName>
</protein>
<organism evidence="5 6">
    <name type="scientific">Paenibacillus rhizosphaerae</name>
    <dbReference type="NCBI Taxonomy" id="297318"/>
    <lineage>
        <taxon>Bacteria</taxon>
        <taxon>Bacillati</taxon>
        <taxon>Bacillota</taxon>
        <taxon>Bacilli</taxon>
        <taxon>Bacillales</taxon>
        <taxon>Paenibacillaceae</taxon>
        <taxon>Paenibacillus</taxon>
    </lineage>
</organism>
<keyword evidence="3" id="KW-0804">Transcription</keyword>
<feature type="domain" description="HTH marR-type" evidence="4">
    <location>
        <begin position="6"/>
        <end position="139"/>
    </location>
</feature>